<accession>A0A7C9NS19</accession>
<gene>
    <name evidence="7" type="ORF">D1639_02015</name>
</gene>
<dbReference type="SUPFAM" id="SSF46894">
    <property type="entry name" value="C-terminal effector domain of the bipartite response regulators"/>
    <property type="match status" value="1"/>
</dbReference>
<name>A0A7C9NS19_9BACT</name>
<feature type="transmembrane region" description="Helical" evidence="5">
    <location>
        <begin position="49"/>
        <end position="69"/>
    </location>
</feature>
<dbReference type="SUPFAM" id="SSF103473">
    <property type="entry name" value="MFS general substrate transporter"/>
    <property type="match status" value="1"/>
</dbReference>
<dbReference type="PROSITE" id="PS50043">
    <property type="entry name" value="HTH_LUXR_2"/>
    <property type="match status" value="1"/>
</dbReference>
<dbReference type="CDD" id="cd06170">
    <property type="entry name" value="LuxR_C_like"/>
    <property type="match status" value="1"/>
</dbReference>
<feature type="transmembrane region" description="Helical" evidence="5">
    <location>
        <begin position="368"/>
        <end position="384"/>
    </location>
</feature>
<dbReference type="InterPro" id="IPR016032">
    <property type="entry name" value="Sig_transdc_resp-reg_C-effctor"/>
</dbReference>
<evidence type="ECO:0000256" key="1">
    <source>
        <dbReference type="ARBA" id="ARBA00023015"/>
    </source>
</evidence>
<feature type="transmembrane region" description="Helical" evidence="5">
    <location>
        <begin position="335"/>
        <end position="356"/>
    </location>
</feature>
<dbReference type="AlphaFoldDB" id="A0A7C9NS19"/>
<feature type="transmembrane region" description="Helical" evidence="5">
    <location>
        <begin position="107"/>
        <end position="130"/>
    </location>
</feature>
<keyword evidence="3" id="KW-0804">Transcription</keyword>
<dbReference type="PANTHER" id="PTHR44688">
    <property type="entry name" value="DNA-BINDING TRANSCRIPTIONAL ACTIVATOR DEVR_DOSR"/>
    <property type="match status" value="1"/>
</dbReference>
<keyword evidence="5" id="KW-0472">Membrane</keyword>
<feature type="transmembrane region" description="Helical" evidence="5">
    <location>
        <begin position="206"/>
        <end position="230"/>
    </location>
</feature>
<dbReference type="PANTHER" id="PTHR44688:SF16">
    <property type="entry name" value="DNA-BINDING TRANSCRIPTIONAL ACTIVATOR DEVR_DOSR"/>
    <property type="match status" value="1"/>
</dbReference>
<sequence>MHLCTGTAWQAATRFVAASSIGFLWAWRFCGYKTGLLFGNVPGTNMQMTPSYLVDSVFAIIAIFALPPLLSRLSLNGKRALAATGAFLMSSGTLISGFSMARGTLVGVAAGGVASGIGSGILYVLSGLGYVYETTDRLETIVPLNMVWALLGAFAAPFLGGTPAGIVFVALLPLCAGAIIWHGLPHLEHAQLPTDMNEMPYPSRRFVASILVCSVLFEVAACSRVASPLLSSVANVFGTFTLYYQVVTVITFAILIPTSLLLITSSRRFNILSTFRHMVPLLIIAAVMNLPLMLSGIQLAGAFLNAFANTYLTLALYIWSFSLAKRGALSPQWSFSLYMGFMIVGISLGNVVGSLVPTDLSAETLSSIHVFIMVVLFAVLLLILPEKPREEGPDIERPRARLNRSRITDTRNDASTANSSATASLDTAPGPKSPTRQLEADVQAPETPSSVTDRFAALAQAKGLTAREIEICLLLAQGRSRPYIREKLVISKSTVDTHARHAYAKLGIHTNQELIDLLEKN</sequence>
<dbReference type="EMBL" id="QWKH01000007">
    <property type="protein sequence ID" value="NBI33829.1"/>
    <property type="molecule type" value="Genomic_DNA"/>
</dbReference>
<protein>
    <submittedName>
        <fullName evidence="7">LuxR family transcriptional regulator</fullName>
    </submittedName>
</protein>
<feature type="transmembrane region" description="Helical" evidence="5">
    <location>
        <begin position="166"/>
        <end position="185"/>
    </location>
</feature>
<dbReference type="Gene3D" id="1.10.10.10">
    <property type="entry name" value="Winged helix-like DNA-binding domain superfamily/Winged helix DNA-binding domain"/>
    <property type="match status" value="1"/>
</dbReference>
<feature type="transmembrane region" description="Helical" evidence="5">
    <location>
        <begin position="142"/>
        <end position="160"/>
    </location>
</feature>
<dbReference type="InterPro" id="IPR036388">
    <property type="entry name" value="WH-like_DNA-bd_sf"/>
</dbReference>
<dbReference type="GO" id="GO:0006355">
    <property type="term" value="P:regulation of DNA-templated transcription"/>
    <property type="evidence" value="ECO:0007669"/>
    <property type="project" value="InterPro"/>
</dbReference>
<evidence type="ECO:0000256" key="3">
    <source>
        <dbReference type="ARBA" id="ARBA00023163"/>
    </source>
</evidence>
<feature type="transmembrane region" description="Helical" evidence="5">
    <location>
        <begin position="12"/>
        <end position="29"/>
    </location>
</feature>
<evidence type="ECO:0000256" key="5">
    <source>
        <dbReference type="SAM" id="Phobius"/>
    </source>
</evidence>
<comment type="caution">
    <text evidence="7">The sequence shown here is derived from an EMBL/GenBank/DDBJ whole genome shotgun (WGS) entry which is preliminary data.</text>
</comment>
<keyword evidence="1" id="KW-0805">Transcription regulation</keyword>
<dbReference type="Pfam" id="PF00196">
    <property type="entry name" value="GerE"/>
    <property type="match status" value="1"/>
</dbReference>
<keyword evidence="5" id="KW-1133">Transmembrane helix</keyword>
<keyword evidence="2" id="KW-0238">DNA-binding</keyword>
<proteinExistence type="predicted"/>
<feature type="transmembrane region" description="Helical" evidence="5">
    <location>
        <begin position="300"/>
        <end position="323"/>
    </location>
</feature>
<dbReference type="SMART" id="SM00421">
    <property type="entry name" value="HTH_LUXR"/>
    <property type="match status" value="1"/>
</dbReference>
<feature type="transmembrane region" description="Helical" evidence="5">
    <location>
        <begin position="81"/>
        <end position="101"/>
    </location>
</feature>
<dbReference type="GO" id="GO:0003677">
    <property type="term" value="F:DNA binding"/>
    <property type="evidence" value="ECO:0007669"/>
    <property type="project" value="UniProtKB-KW"/>
</dbReference>
<feature type="region of interest" description="Disordered" evidence="4">
    <location>
        <begin position="391"/>
        <end position="449"/>
    </location>
</feature>
<evidence type="ECO:0000259" key="6">
    <source>
        <dbReference type="PROSITE" id="PS50043"/>
    </source>
</evidence>
<reference evidence="7" key="1">
    <citation type="submission" date="2018-08" db="EMBL/GenBank/DDBJ databases">
        <title>Murine metabolic-syndrome-specific gut microbial biobank.</title>
        <authorList>
            <person name="Liu C."/>
        </authorList>
    </citation>
    <scope>NUCLEOTIDE SEQUENCE [LARGE SCALE GENOMIC DNA]</scope>
    <source>
        <strain evidence="7">Z82</strain>
    </source>
</reference>
<dbReference type="InterPro" id="IPR000792">
    <property type="entry name" value="Tscrpt_reg_LuxR_C"/>
</dbReference>
<organism evidence="7">
    <name type="scientific">Muribaculaceae bacterium Z82</name>
    <dbReference type="NCBI Taxonomy" id="2304548"/>
    <lineage>
        <taxon>Bacteria</taxon>
        <taxon>Pseudomonadati</taxon>
        <taxon>Bacteroidota</taxon>
        <taxon>Bacteroidia</taxon>
        <taxon>Bacteroidales</taxon>
        <taxon>Muribaculaceae</taxon>
    </lineage>
</organism>
<feature type="transmembrane region" description="Helical" evidence="5">
    <location>
        <begin position="242"/>
        <end position="263"/>
    </location>
</feature>
<feature type="compositionally biased region" description="Low complexity" evidence="4">
    <location>
        <begin position="413"/>
        <end position="428"/>
    </location>
</feature>
<feature type="transmembrane region" description="Helical" evidence="5">
    <location>
        <begin position="275"/>
        <end position="294"/>
    </location>
</feature>
<evidence type="ECO:0000256" key="2">
    <source>
        <dbReference type="ARBA" id="ARBA00023125"/>
    </source>
</evidence>
<evidence type="ECO:0000256" key="4">
    <source>
        <dbReference type="SAM" id="MobiDB-lite"/>
    </source>
</evidence>
<evidence type="ECO:0000313" key="7">
    <source>
        <dbReference type="EMBL" id="NBI33829.1"/>
    </source>
</evidence>
<feature type="domain" description="HTH luxR-type" evidence="6">
    <location>
        <begin position="457"/>
        <end position="521"/>
    </location>
</feature>
<dbReference type="PRINTS" id="PR00038">
    <property type="entry name" value="HTHLUXR"/>
</dbReference>
<dbReference type="InterPro" id="IPR036259">
    <property type="entry name" value="MFS_trans_sf"/>
</dbReference>
<keyword evidence="5" id="KW-0812">Transmembrane</keyword>